<name>A0A0E9S6B7_ANGAN</name>
<evidence type="ECO:0000313" key="1">
    <source>
        <dbReference type="EMBL" id="JAH36088.1"/>
    </source>
</evidence>
<proteinExistence type="predicted"/>
<reference evidence="1" key="1">
    <citation type="submission" date="2014-11" db="EMBL/GenBank/DDBJ databases">
        <authorList>
            <person name="Amaro Gonzalez C."/>
        </authorList>
    </citation>
    <scope>NUCLEOTIDE SEQUENCE</scope>
</reference>
<accession>A0A0E9S6B7</accession>
<dbReference type="EMBL" id="GBXM01072489">
    <property type="protein sequence ID" value="JAH36088.1"/>
    <property type="molecule type" value="Transcribed_RNA"/>
</dbReference>
<protein>
    <submittedName>
        <fullName evidence="1">Uncharacterized protein</fullName>
    </submittedName>
</protein>
<organism evidence="1">
    <name type="scientific">Anguilla anguilla</name>
    <name type="common">European freshwater eel</name>
    <name type="synonym">Muraena anguilla</name>
    <dbReference type="NCBI Taxonomy" id="7936"/>
    <lineage>
        <taxon>Eukaryota</taxon>
        <taxon>Metazoa</taxon>
        <taxon>Chordata</taxon>
        <taxon>Craniata</taxon>
        <taxon>Vertebrata</taxon>
        <taxon>Euteleostomi</taxon>
        <taxon>Actinopterygii</taxon>
        <taxon>Neopterygii</taxon>
        <taxon>Teleostei</taxon>
        <taxon>Anguilliformes</taxon>
        <taxon>Anguillidae</taxon>
        <taxon>Anguilla</taxon>
    </lineage>
</organism>
<dbReference type="AlphaFoldDB" id="A0A0E9S6B7"/>
<reference evidence="1" key="2">
    <citation type="journal article" date="2015" name="Fish Shellfish Immunol.">
        <title>Early steps in the European eel (Anguilla anguilla)-Vibrio vulnificus interaction in the gills: Role of the RtxA13 toxin.</title>
        <authorList>
            <person name="Callol A."/>
            <person name="Pajuelo D."/>
            <person name="Ebbesson L."/>
            <person name="Teles M."/>
            <person name="MacKenzie S."/>
            <person name="Amaro C."/>
        </authorList>
    </citation>
    <scope>NUCLEOTIDE SEQUENCE</scope>
</reference>
<sequence>MMGRSLAIIRWLGGVGFVLAANVRCSLFPSQSICISLCWGVGY</sequence>